<dbReference type="EMBL" id="CP118166">
    <property type="protein sequence ID" value="WDI32378.1"/>
    <property type="molecule type" value="Genomic_DNA"/>
</dbReference>
<dbReference type="Proteomes" id="UP001214043">
    <property type="component" value="Chromosome"/>
</dbReference>
<organism evidence="2 3">
    <name type="scientific">Hyphococcus flavus</name>
    <dbReference type="NCBI Taxonomy" id="1866326"/>
    <lineage>
        <taxon>Bacteria</taxon>
        <taxon>Pseudomonadati</taxon>
        <taxon>Pseudomonadota</taxon>
        <taxon>Alphaproteobacteria</taxon>
        <taxon>Parvularculales</taxon>
        <taxon>Parvularculaceae</taxon>
        <taxon>Hyphococcus</taxon>
    </lineage>
</organism>
<protein>
    <submittedName>
        <fullName evidence="2">Uncharacterized protein</fullName>
    </submittedName>
</protein>
<sequence>MKTIFKTMIAAILGAAALGASAAWAKPAHCAHDHDHRSHAADYYDYYPGDRYSRAGPYRDSGVSFSITFGDSRYDDRYDRRGRHYDRGRRNGYRGDRARVVKRQTFNTRYRARIVLVEEVIRTRGGPRLRCTVDARGPQARYVPYKRMRRIANRNCSRRAQVRIVA</sequence>
<dbReference type="RefSeq" id="WP_274494299.1">
    <property type="nucleotide sequence ID" value="NZ_CP118166.1"/>
</dbReference>
<dbReference type="KEGG" id="hfl:PUV54_04120"/>
<evidence type="ECO:0000313" key="2">
    <source>
        <dbReference type="EMBL" id="WDI32378.1"/>
    </source>
</evidence>
<keyword evidence="3" id="KW-1185">Reference proteome</keyword>
<proteinExistence type="predicted"/>
<feature type="signal peptide" evidence="1">
    <location>
        <begin position="1"/>
        <end position="25"/>
    </location>
</feature>
<evidence type="ECO:0000256" key="1">
    <source>
        <dbReference type="SAM" id="SignalP"/>
    </source>
</evidence>
<gene>
    <name evidence="2" type="ORF">PUV54_04120</name>
</gene>
<accession>A0AAE9ZCJ0</accession>
<feature type="chain" id="PRO_5042157639" evidence="1">
    <location>
        <begin position="26"/>
        <end position="166"/>
    </location>
</feature>
<evidence type="ECO:0000313" key="3">
    <source>
        <dbReference type="Proteomes" id="UP001214043"/>
    </source>
</evidence>
<name>A0AAE9ZCJ0_9PROT</name>
<keyword evidence="1" id="KW-0732">Signal</keyword>
<dbReference type="AlphaFoldDB" id="A0AAE9ZCJ0"/>
<reference evidence="2" key="1">
    <citation type="submission" date="2023-02" db="EMBL/GenBank/DDBJ databases">
        <title>Genome sequence of Hyphococcus flavus.</title>
        <authorList>
            <person name="Rong J.-C."/>
            <person name="Zhao Q."/>
            <person name="Yi M."/>
            <person name="Wu J.-Y."/>
        </authorList>
    </citation>
    <scope>NUCLEOTIDE SEQUENCE</scope>
    <source>
        <strain evidence="2">MCCC 1K03223</strain>
    </source>
</reference>